<organism evidence="1 2">
    <name type="scientific">Toxocara canis</name>
    <name type="common">Canine roundworm</name>
    <dbReference type="NCBI Taxonomy" id="6265"/>
    <lineage>
        <taxon>Eukaryota</taxon>
        <taxon>Metazoa</taxon>
        <taxon>Ecdysozoa</taxon>
        <taxon>Nematoda</taxon>
        <taxon>Chromadorea</taxon>
        <taxon>Rhabditida</taxon>
        <taxon>Spirurina</taxon>
        <taxon>Ascaridomorpha</taxon>
        <taxon>Ascaridoidea</taxon>
        <taxon>Toxocaridae</taxon>
        <taxon>Toxocara</taxon>
    </lineage>
</organism>
<evidence type="ECO:0000313" key="2">
    <source>
        <dbReference type="Proteomes" id="UP000031036"/>
    </source>
</evidence>
<dbReference type="AlphaFoldDB" id="A0A0B2UV64"/>
<sequence length="91" mass="10264">MNRSHDRNNEFLSYQFPLDSANHQAKTTLATFRARMFTTASSLSRDEAHEVSSSKSIPEMLRLKVRRDETVKKIPGHCASAVDAHRDDGCS</sequence>
<dbReference type="Proteomes" id="UP000031036">
    <property type="component" value="Unassembled WGS sequence"/>
</dbReference>
<evidence type="ECO:0000313" key="1">
    <source>
        <dbReference type="EMBL" id="KHN72987.1"/>
    </source>
</evidence>
<reference evidence="1 2" key="1">
    <citation type="submission" date="2014-11" db="EMBL/GenBank/DDBJ databases">
        <title>Genetic blueprint of the zoonotic pathogen Toxocara canis.</title>
        <authorList>
            <person name="Zhu X.-Q."/>
            <person name="Korhonen P.K."/>
            <person name="Cai H."/>
            <person name="Young N.D."/>
            <person name="Nejsum P."/>
            <person name="von Samson-Himmelstjerna G."/>
            <person name="Boag P.R."/>
            <person name="Tan P."/>
            <person name="Li Q."/>
            <person name="Min J."/>
            <person name="Yang Y."/>
            <person name="Wang X."/>
            <person name="Fang X."/>
            <person name="Hall R.S."/>
            <person name="Hofmann A."/>
            <person name="Sternberg P.W."/>
            <person name="Jex A.R."/>
            <person name="Gasser R.B."/>
        </authorList>
    </citation>
    <scope>NUCLEOTIDE SEQUENCE [LARGE SCALE GENOMIC DNA]</scope>
    <source>
        <strain evidence="1">PN_DK_2014</strain>
    </source>
</reference>
<accession>A0A0B2UV64</accession>
<gene>
    <name evidence="1" type="ORF">Tcan_10589</name>
</gene>
<dbReference type="EMBL" id="JPKZ01003183">
    <property type="protein sequence ID" value="KHN72987.1"/>
    <property type="molecule type" value="Genomic_DNA"/>
</dbReference>
<keyword evidence="2" id="KW-1185">Reference proteome</keyword>
<protein>
    <submittedName>
        <fullName evidence="1">Uncharacterized protein</fullName>
    </submittedName>
</protein>
<comment type="caution">
    <text evidence="1">The sequence shown here is derived from an EMBL/GenBank/DDBJ whole genome shotgun (WGS) entry which is preliminary data.</text>
</comment>
<proteinExistence type="predicted"/>
<name>A0A0B2UV64_TOXCA</name>